<protein>
    <recommendedName>
        <fullName evidence="2">DUF4220 domain-containing protein</fullName>
    </recommendedName>
</protein>
<dbReference type="EMBL" id="CM000141">
    <property type="protein sequence ID" value="EEE60448.1"/>
    <property type="molecule type" value="Genomic_DNA"/>
</dbReference>
<accession>B9FDI1</accession>
<reference evidence="3" key="2">
    <citation type="submission" date="2008-12" db="EMBL/GenBank/DDBJ databases">
        <title>Improved gene annotation of the rice (Oryza sativa) genomes.</title>
        <authorList>
            <person name="Wang J."/>
            <person name="Li R."/>
            <person name="Fan W."/>
            <person name="Huang Q."/>
            <person name="Zhang J."/>
            <person name="Zhou Y."/>
            <person name="Hu Y."/>
            <person name="Zi S."/>
            <person name="Li J."/>
            <person name="Ni P."/>
            <person name="Zheng H."/>
            <person name="Zhang Y."/>
            <person name="Zhao M."/>
            <person name="Hao Q."/>
            <person name="McDermott J."/>
            <person name="Samudrala R."/>
            <person name="Kristiansen K."/>
            <person name="Wong G.K.-S."/>
        </authorList>
    </citation>
    <scope>NUCLEOTIDE SEQUENCE</scope>
</reference>
<dbReference type="PANTHER" id="PTHR31325">
    <property type="entry name" value="OS01G0798800 PROTEIN-RELATED"/>
    <property type="match status" value="1"/>
</dbReference>
<dbReference type="Pfam" id="PF13968">
    <property type="entry name" value="DUF4220"/>
    <property type="match status" value="1"/>
</dbReference>
<sequence>MEVADSKPGKGEAEGKMNGLFPRSISIQCSKIQKLLEWFWQKELVILLLLAGTRRRKVLVPKIILWIAYQLADSTAIYALGNLSFGSVAIEEHRLAAFWAPFLLLHLGGPDNITAYALEDNKLWLRHALNLIFQVIGACYVVYKHIIVRREATILRVATGLISAVGVVKYCERTWALYRSNFSSIGSSLEELQGNQLHWYQGYLHNEDHNNTNNEFLLQRAHSLFHICKRGIVDSVINEDTENAEAETTKEIINNLSEEPQRMYKVMEMELSLMYDILYTKAAVVHTWIGYCIRALSPFAIATSFLLFYFCGSEVKDGQNGVDTAVTYVLLGGALLMETTSLLSALGSSWTLSFLCARRWSWLQHVALCVGRWYQLRRAVLAVRKRVAALTGGLLGGSRNWSGTIGQFNLLYFRATQVNPTNKQFGRLIKKLGYGDEWDTGCYLWDITIPELVKQKALRMVSKYDLNTMGLLRHNWGELALKKHTEPSKKNKNCTELLEELEKLWGDDFHGSIIICHIATDLILAEIEKNKAGEDDAAQLQCVGSIRALSNYLMFLLVAHPDMLRGLPQKWLYQRTCENVDQNCKEHREELISSGGKANNVIFMVLMKLFGGHSNSSTSIGLRQTNALAKILYKSLPSQFDPAIPRLTYARLVAKEIINWKDEDGQLKKPDAILKVLLNLWTDFLLYAANRCNRESHAKKLNTGDPFLLQLRQKSGGAQARRRRGREGFSGEGGGKRRARAPRWRKGAVTDPAPPMEAGREQLNPRAGGRRRAEDTRVAGDGGGDVSGGEAEVGEEDDDGVWPRRRFEV</sequence>
<feature type="compositionally biased region" description="Basic residues" evidence="1">
    <location>
        <begin position="736"/>
        <end position="746"/>
    </location>
</feature>
<evidence type="ECO:0000313" key="3">
    <source>
        <dbReference type="EMBL" id="EEE60448.1"/>
    </source>
</evidence>
<reference evidence="3" key="1">
    <citation type="journal article" date="2005" name="PLoS Biol.">
        <title>The genomes of Oryza sativa: a history of duplications.</title>
        <authorList>
            <person name="Yu J."/>
            <person name="Wang J."/>
            <person name="Lin W."/>
            <person name="Li S."/>
            <person name="Li H."/>
            <person name="Zhou J."/>
            <person name="Ni P."/>
            <person name="Dong W."/>
            <person name="Hu S."/>
            <person name="Zeng C."/>
            <person name="Zhang J."/>
            <person name="Zhang Y."/>
            <person name="Li R."/>
            <person name="Xu Z."/>
            <person name="Li S."/>
            <person name="Li X."/>
            <person name="Zheng H."/>
            <person name="Cong L."/>
            <person name="Lin L."/>
            <person name="Yin J."/>
            <person name="Geng J."/>
            <person name="Li G."/>
            <person name="Shi J."/>
            <person name="Liu J."/>
            <person name="Lv H."/>
            <person name="Li J."/>
            <person name="Wang J."/>
            <person name="Deng Y."/>
            <person name="Ran L."/>
            <person name="Shi X."/>
            <person name="Wang X."/>
            <person name="Wu Q."/>
            <person name="Li C."/>
            <person name="Ren X."/>
            <person name="Wang J."/>
            <person name="Wang X."/>
            <person name="Li D."/>
            <person name="Liu D."/>
            <person name="Zhang X."/>
            <person name="Ji Z."/>
            <person name="Zhao W."/>
            <person name="Sun Y."/>
            <person name="Zhang Z."/>
            <person name="Bao J."/>
            <person name="Han Y."/>
            <person name="Dong L."/>
            <person name="Ji J."/>
            <person name="Chen P."/>
            <person name="Wu S."/>
            <person name="Liu J."/>
            <person name="Xiao Y."/>
            <person name="Bu D."/>
            <person name="Tan J."/>
            <person name="Yang L."/>
            <person name="Ye C."/>
            <person name="Zhang J."/>
            <person name="Xu J."/>
            <person name="Zhou Y."/>
            <person name="Yu Y."/>
            <person name="Zhang B."/>
            <person name="Zhuang S."/>
            <person name="Wei H."/>
            <person name="Liu B."/>
            <person name="Lei M."/>
            <person name="Yu H."/>
            <person name="Li Y."/>
            <person name="Xu H."/>
            <person name="Wei S."/>
            <person name="He X."/>
            <person name="Fang L."/>
            <person name="Zhang Z."/>
            <person name="Zhang Y."/>
            <person name="Huang X."/>
            <person name="Su Z."/>
            <person name="Tong W."/>
            <person name="Li J."/>
            <person name="Tong Z."/>
            <person name="Li S."/>
            <person name="Ye J."/>
            <person name="Wang L."/>
            <person name="Fang L."/>
            <person name="Lei T."/>
            <person name="Chen C."/>
            <person name="Chen H."/>
            <person name="Xu Z."/>
            <person name="Li H."/>
            <person name="Huang H."/>
            <person name="Zhang F."/>
            <person name="Xu H."/>
            <person name="Li N."/>
            <person name="Zhao C."/>
            <person name="Li S."/>
            <person name="Dong L."/>
            <person name="Huang Y."/>
            <person name="Li L."/>
            <person name="Xi Y."/>
            <person name="Qi Q."/>
            <person name="Li W."/>
            <person name="Zhang B."/>
            <person name="Hu W."/>
            <person name="Zhang Y."/>
            <person name="Tian X."/>
            <person name="Jiao Y."/>
            <person name="Liang X."/>
            <person name="Jin J."/>
            <person name="Gao L."/>
            <person name="Zheng W."/>
            <person name="Hao B."/>
            <person name="Liu S."/>
            <person name="Wang W."/>
            <person name="Yuan L."/>
            <person name="Cao M."/>
            <person name="McDermott J."/>
            <person name="Samudrala R."/>
            <person name="Wang J."/>
            <person name="Wong G.K."/>
            <person name="Yang H."/>
        </authorList>
    </citation>
    <scope>NUCLEOTIDE SEQUENCE [LARGE SCALE GENOMIC DNA]</scope>
</reference>
<feature type="region of interest" description="Disordered" evidence="1">
    <location>
        <begin position="708"/>
        <end position="809"/>
    </location>
</feature>
<evidence type="ECO:0000256" key="1">
    <source>
        <dbReference type="SAM" id="MobiDB-lite"/>
    </source>
</evidence>
<gene>
    <name evidence="3" type="ORF">OsJ_13680</name>
</gene>
<dbReference type="InterPro" id="IPR007658">
    <property type="entry name" value="DUF594"/>
</dbReference>
<dbReference type="InterPro" id="IPR025315">
    <property type="entry name" value="DUF4220"/>
</dbReference>
<evidence type="ECO:0000259" key="2">
    <source>
        <dbReference type="Pfam" id="PF13968"/>
    </source>
</evidence>
<dbReference type="AlphaFoldDB" id="B9FDI1"/>
<name>B9FDI1_ORYSJ</name>
<feature type="domain" description="DUF4220" evidence="2">
    <location>
        <begin position="66"/>
        <end position="411"/>
    </location>
</feature>
<dbReference type="Proteomes" id="UP000007752">
    <property type="component" value="Chromosome 4"/>
</dbReference>
<proteinExistence type="predicted"/>
<dbReference type="Pfam" id="PF04578">
    <property type="entry name" value="DUF594"/>
    <property type="match status" value="1"/>
</dbReference>
<dbReference type="HOGENOM" id="CLU_009180_5_2_1"/>
<organism evidence="3">
    <name type="scientific">Oryza sativa subsp. japonica</name>
    <name type="common">Rice</name>
    <dbReference type="NCBI Taxonomy" id="39947"/>
    <lineage>
        <taxon>Eukaryota</taxon>
        <taxon>Viridiplantae</taxon>
        <taxon>Streptophyta</taxon>
        <taxon>Embryophyta</taxon>
        <taxon>Tracheophyta</taxon>
        <taxon>Spermatophyta</taxon>
        <taxon>Magnoliopsida</taxon>
        <taxon>Liliopsida</taxon>
        <taxon>Poales</taxon>
        <taxon>Poaceae</taxon>
        <taxon>BOP clade</taxon>
        <taxon>Oryzoideae</taxon>
        <taxon>Oryzeae</taxon>
        <taxon>Oryzinae</taxon>
        <taxon>Oryza</taxon>
        <taxon>Oryza sativa</taxon>
    </lineage>
</organism>